<proteinExistence type="predicted"/>
<protein>
    <submittedName>
        <fullName evidence="2">Uncharacterized protein</fullName>
    </submittedName>
</protein>
<dbReference type="OrthoDB" id="10637873at2759"/>
<evidence type="ECO:0000313" key="2">
    <source>
        <dbReference type="EMBL" id="PWN33850.1"/>
    </source>
</evidence>
<dbReference type="Proteomes" id="UP000245771">
    <property type="component" value="Unassembled WGS sequence"/>
</dbReference>
<dbReference type="GeneID" id="37019617"/>
<feature type="compositionally biased region" description="Polar residues" evidence="1">
    <location>
        <begin position="1"/>
        <end position="19"/>
    </location>
</feature>
<feature type="compositionally biased region" description="Polar residues" evidence="1">
    <location>
        <begin position="46"/>
        <end position="60"/>
    </location>
</feature>
<sequence length="432" mass="47810">MSFSPSSQGARRLTSSQPLDQRRQDFTYRPSSYSPGRMTKSDRFNCSDSNQGSRSFSPSSHGDMPPPGPRASYQKKTRFASPSPPRQQSSGSSSSPARAVKHSEEASERWDHDNSIPAEGTSKSCNGMPPPNGIKRKVPMDESIESNVDFMRTVRARSSSSTEPAAVPTQETSTEDPILKVIHHIESLAESKYQLCMITSKKNELSRVAEGGAETMSKASQKRYNEVCDEVKYLGEKVEACKSSLFGDLKNLLSMPDLHAGSLCRASDEENGIVAAGEQQTNGDGKSIKNELEEQSDEDIQHLSNGGGSHVEEVLQEVLEQTLPGLIDQAFTRHSTNVPADYASSSRKRQSTSSNDGDYASKEAHTQHEFELVKLRGLVTELQLNSLKKDRDFEQLQSRMNDLHQKMNAQERFVIFHNAAILRHEASLQDLD</sequence>
<gene>
    <name evidence="2" type="ORF">FA14DRAFT_156529</name>
</gene>
<reference evidence="2 3" key="1">
    <citation type="journal article" date="2018" name="Mol. Biol. Evol.">
        <title>Broad Genomic Sampling Reveals a Smut Pathogenic Ancestry of the Fungal Clade Ustilaginomycotina.</title>
        <authorList>
            <person name="Kijpornyongpan T."/>
            <person name="Mondo S.J."/>
            <person name="Barry K."/>
            <person name="Sandor L."/>
            <person name="Lee J."/>
            <person name="Lipzen A."/>
            <person name="Pangilinan J."/>
            <person name="LaButti K."/>
            <person name="Hainaut M."/>
            <person name="Henrissat B."/>
            <person name="Grigoriev I.V."/>
            <person name="Spatafora J.W."/>
            <person name="Aime M.C."/>
        </authorList>
    </citation>
    <scope>NUCLEOTIDE SEQUENCE [LARGE SCALE GENOMIC DNA]</scope>
    <source>
        <strain evidence="2 3">MCA 3882</strain>
    </source>
</reference>
<accession>A0A316V8N3</accession>
<dbReference type="EMBL" id="KZ819604">
    <property type="protein sequence ID" value="PWN33850.1"/>
    <property type="molecule type" value="Genomic_DNA"/>
</dbReference>
<evidence type="ECO:0000256" key="1">
    <source>
        <dbReference type="SAM" id="MobiDB-lite"/>
    </source>
</evidence>
<feature type="compositionally biased region" description="Basic and acidic residues" evidence="1">
    <location>
        <begin position="101"/>
        <end position="114"/>
    </location>
</feature>
<name>A0A316V8N3_9BASI</name>
<dbReference type="InParanoid" id="A0A316V8N3"/>
<feature type="compositionally biased region" description="Low complexity" evidence="1">
    <location>
        <begin position="86"/>
        <end position="98"/>
    </location>
</feature>
<dbReference type="AlphaFoldDB" id="A0A316V8N3"/>
<dbReference type="RefSeq" id="XP_025354152.1">
    <property type="nucleotide sequence ID" value="XM_025497836.1"/>
</dbReference>
<feature type="region of interest" description="Disordered" evidence="1">
    <location>
        <begin position="1"/>
        <end position="140"/>
    </location>
</feature>
<organism evidence="2 3">
    <name type="scientific">Meira miltonrushii</name>
    <dbReference type="NCBI Taxonomy" id="1280837"/>
    <lineage>
        <taxon>Eukaryota</taxon>
        <taxon>Fungi</taxon>
        <taxon>Dikarya</taxon>
        <taxon>Basidiomycota</taxon>
        <taxon>Ustilaginomycotina</taxon>
        <taxon>Exobasidiomycetes</taxon>
        <taxon>Exobasidiales</taxon>
        <taxon>Brachybasidiaceae</taxon>
        <taxon>Meira</taxon>
    </lineage>
</organism>
<keyword evidence="3" id="KW-1185">Reference proteome</keyword>
<evidence type="ECO:0000313" key="3">
    <source>
        <dbReference type="Proteomes" id="UP000245771"/>
    </source>
</evidence>
<feature type="region of interest" description="Disordered" evidence="1">
    <location>
        <begin position="338"/>
        <end position="363"/>
    </location>
</feature>